<dbReference type="InterPro" id="IPR011006">
    <property type="entry name" value="CheY-like_superfamily"/>
</dbReference>
<dbReference type="InterPro" id="IPR001789">
    <property type="entry name" value="Sig_transdc_resp-reg_receiver"/>
</dbReference>
<keyword evidence="2" id="KW-0067">ATP-binding</keyword>
<dbReference type="Gene3D" id="3.40.50.300">
    <property type="entry name" value="P-loop containing nucleotide triphosphate hydrolases"/>
    <property type="match status" value="1"/>
</dbReference>
<evidence type="ECO:0000256" key="1">
    <source>
        <dbReference type="ARBA" id="ARBA00022741"/>
    </source>
</evidence>
<dbReference type="Pfam" id="PF00072">
    <property type="entry name" value="Response_reg"/>
    <property type="match status" value="1"/>
</dbReference>
<keyword evidence="3" id="KW-0597">Phosphoprotein</keyword>
<dbReference type="GO" id="GO:0005524">
    <property type="term" value="F:ATP binding"/>
    <property type="evidence" value="ECO:0007669"/>
    <property type="project" value="UniProtKB-KW"/>
</dbReference>
<evidence type="ECO:0000256" key="2">
    <source>
        <dbReference type="ARBA" id="ARBA00022840"/>
    </source>
</evidence>
<name>A0A1F4TE09_UNCSA</name>
<accession>A0A1F4TE09</accession>
<dbReference type="EMBL" id="MEUF01000084">
    <property type="protein sequence ID" value="OGC30719.1"/>
    <property type="molecule type" value="Genomic_DNA"/>
</dbReference>
<dbReference type="SUPFAM" id="SSF52540">
    <property type="entry name" value="P-loop containing nucleoside triphosphate hydrolases"/>
    <property type="match status" value="1"/>
</dbReference>
<feature type="domain" description="Response regulatory" evidence="5">
    <location>
        <begin position="3"/>
        <end position="116"/>
    </location>
</feature>
<dbReference type="SUPFAM" id="SSF52172">
    <property type="entry name" value="CheY-like"/>
    <property type="match status" value="1"/>
</dbReference>
<dbReference type="Gene3D" id="3.40.50.2300">
    <property type="match status" value="1"/>
</dbReference>
<dbReference type="PROSITE" id="PS50045">
    <property type="entry name" value="SIGMA54_INTERACT_4"/>
    <property type="match status" value="1"/>
</dbReference>
<dbReference type="Gene3D" id="1.10.8.60">
    <property type="match status" value="1"/>
</dbReference>
<reference evidence="6 7" key="1">
    <citation type="journal article" date="2016" name="Nat. Commun.">
        <title>Thousands of microbial genomes shed light on interconnected biogeochemical processes in an aquifer system.</title>
        <authorList>
            <person name="Anantharaman K."/>
            <person name="Brown C.T."/>
            <person name="Hug L.A."/>
            <person name="Sharon I."/>
            <person name="Castelle C.J."/>
            <person name="Probst A.J."/>
            <person name="Thomas B.C."/>
            <person name="Singh A."/>
            <person name="Wilkins M.J."/>
            <person name="Karaoz U."/>
            <person name="Brodie E.L."/>
            <person name="Williams K.H."/>
            <person name="Hubbard S.S."/>
            <person name="Banfield J.F."/>
        </authorList>
    </citation>
    <scope>NUCLEOTIDE SEQUENCE [LARGE SCALE GENOMIC DNA]</scope>
</reference>
<dbReference type="PROSITE" id="PS50110">
    <property type="entry name" value="RESPONSE_REGULATORY"/>
    <property type="match status" value="1"/>
</dbReference>
<dbReference type="GO" id="GO:0000160">
    <property type="term" value="P:phosphorelay signal transduction system"/>
    <property type="evidence" value="ECO:0007669"/>
    <property type="project" value="InterPro"/>
</dbReference>
<organism evidence="6 7">
    <name type="scientific">candidate division WOR-1 bacterium RIFOXYB2_FULL_48_7</name>
    <dbReference type="NCBI Taxonomy" id="1802583"/>
    <lineage>
        <taxon>Bacteria</taxon>
        <taxon>Bacillati</taxon>
        <taxon>Saganbacteria</taxon>
    </lineage>
</organism>
<keyword evidence="1" id="KW-0547">Nucleotide-binding</keyword>
<evidence type="ECO:0000313" key="7">
    <source>
        <dbReference type="Proteomes" id="UP000178951"/>
    </source>
</evidence>
<feature type="domain" description="Sigma-54 factor interaction" evidence="4">
    <location>
        <begin position="132"/>
        <end position="337"/>
    </location>
</feature>
<sequence>MHNILVVDDELSIRESFNLILDGKYKVLTAASGEGALKTVTDTKVDLTFLDIRMPGMNGLETLKRLKELDPKLEVVMVTAVNDMQKASEAIKLGARDYLIKPFDINAVLKMSENILRRLELSAELGKKTAHLVGQSDKLKELNQQIDNLAHKSTPVLLLGEVGTEKGTISRIIHQKSPRATRPYAAIDLSPTLSAALIKIKLFGQGGGTTVAELDKSLGLIEQARGGTLFINNIELLPKDLLLSLQNIEARLIGATTQPTFTTELSEAFPVDRLLIPALRERAVDIPLIIKKLLDEYSQLYGRGYKKISKETEETLSNYPWPGNFSQLRAVIARLALTQSAEQIENSALPLDMLLRGTFNAEGTDYLSAFDRAYARTVYEETGHNRETTAQLLEVTPSFLSNLL</sequence>
<evidence type="ECO:0000256" key="3">
    <source>
        <dbReference type="PROSITE-ProRule" id="PRU00169"/>
    </source>
</evidence>
<dbReference type="STRING" id="1802583.A2311_04470"/>
<evidence type="ECO:0000259" key="5">
    <source>
        <dbReference type="PROSITE" id="PS50110"/>
    </source>
</evidence>
<proteinExistence type="predicted"/>
<dbReference type="InterPro" id="IPR002078">
    <property type="entry name" value="Sigma_54_int"/>
</dbReference>
<dbReference type="GO" id="GO:0006355">
    <property type="term" value="P:regulation of DNA-templated transcription"/>
    <property type="evidence" value="ECO:0007669"/>
    <property type="project" value="InterPro"/>
</dbReference>
<dbReference type="Pfam" id="PF25601">
    <property type="entry name" value="AAA_lid_14"/>
    <property type="match status" value="1"/>
</dbReference>
<dbReference type="Proteomes" id="UP000178951">
    <property type="component" value="Unassembled WGS sequence"/>
</dbReference>
<gene>
    <name evidence="6" type="ORF">A2311_04470</name>
</gene>
<protein>
    <recommendedName>
        <fullName evidence="8">Fis family transcriptional regulator</fullName>
    </recommendedName>
</protein>
<dbReference type="Pfam" id="PF00158">
    <property type="entry name" value="Sigma54_activat"/>
    <property type="match status" value="1"/>
</dbReference>
<evidence type="ECO:0000313" key="6">
    <source>
        <dbReference type="EMBL" id="OGC30719.1"/>
    </source>
</evidence>
<feature type="modified residue" description="4-aspartylphosphate" evidence="3">
    <location>
        <position position="51"/>
    </location>
</feature>
<evidence type="ECO:0000259" key="4">
    <source>
        <dbReference type="PROSITE" id="PS50045"/>
    </source>
</evidence>
<dbReference type="PANTHER" id="PTHR32071">
    <property type="entry name" value="TRANSCRIPTIONAL REGULATORY PROTEIN"/>
    <property type="match status" value="1"/>
</dbReference>
<dbReference type="InterPro" id="IPR058031">
    <property type="entry name" value="AAA_lid_NorR"/>
</dbReference>
<evidence type="ECO:0008006" key="8">
    <source>
        <dbReference type="Google" id="ProtNLM"/>
    </source>
</evidence>
<comment type="caution">
    <text evidence="6">The sequence shown here is derived from an EMBL/GenBank/DDBJ whole genome shotgun (WGS) entry which is preliminary data.</text>
</comment>
<dbReference type="SMART" id="SM00448">
    <property type="entry name" value="REC"/>
    <property type="match status" value="1"/>
</dbReference>
<dbReference type="InterPro" id="IPR027417">
    <property type="entry name" value="P-loop_NTPase"/>
</dbReference>
<dbReference type="AlphaFoldDB" id="A0A1F4TE09"/>